<dbReference type="GO" id="GO:0034657">
    <property type="term" value="C:GID complex"/>
    <property type="evidence" value="ECO:0007669"/>
    <property type="project" value="TreeGrafter"/>
</dbReference>
<evidence type="ECO:0000313" key="12">
    <source>
        <dbReference type="RefSeq" id="XP_025409826.1"/>
    </source>
</evidence>
<keyword evidence="7" id="KW-0175">Coiled coil</keyword>
<accession>A0A2S2QTM0</accession>
<dbReference type="SUPFAM" id="SSF57850">
    <property type="entry name" value="RING/U-box"/>
    <property type="match status" value="1"/>
</dbReference>
<dbReference type="InterPro" id="IPR027370">
    <property type="entry name" value="Znf-RING_euk"/>
</dbReference>
<dbReference type="RefSeq" id="XP_025409826.1">
    <property type="nucleotide sequence ID" value="XM_025554041.1"/>
</dbReference>
<dbReference type="RefSeq" id="XP_025409745.1">
    <property type="nucleotide sequence ID" value="XM_025553960.1"/>
</dbReference>
<reference evidence="11 12" key="2">
    <citation type="submission" date="2025-04" db="UniProtKB">
        <authorList>
            <consortium name="RefSeq"/>
        </authorList>
    </citation>
    <scope>IDENTIFICATION</scope>
    <source>
        <tissue evidence="11 12">Whole body</tissue>
    </source>
</reference>
<evidence type="ECO:0000256" key="4">
    <source>
        <dbReference type="ARBA" id="ARBA00022771"/>
    </source>
</evidence>
<protein>
    <submittedName>
        <fullName evidence="9">Protein RMD5 A</fullName>
    </submittedName>
    <submittedName>
        <fullName evidence="11 12">Protein RMD5 homolog A</fullName>
    </submittedName>
</protein>
<evidence type="ECO:0000313" key="9">
    <source>
        <dbReference type="EMBL" id="MBY81081.1"/>
    </source>
</evidence>
<dbReference type="InterPro" id="IPR024964">
    <property type="entry name" value="CTLH/CRA"/>
</dbReference>
<sequence>MDACLAVDHEVDKVLSKFGDIRRSYSDGLQDLIENLENIKNNLQTNNTNDEICKPSMAQIKEIIDKSKDETQKLAVEHRELHSTVSKVGKAIDRNFVADFAATCKDDIFSKPENTVYLNQIVCQHFYRQGMNDIAEELLKESGTIMEPNFKEPFIKLNSIKESLQKKDIYPALEWAKENRTVLENQMYPPYPLIKRFSTASQLPIRIPYHIKRNKFSGGIMKPRPKTKKIKRLELAKKILQQFYTSSSLEFKLHQLAFLTIIQKGVEHQTEAVAYARANFSQFADKYEKEIQTMMGMLLFVPQGINKSPYSDIIKDNLWDEVNELFTRDACTLLGISFDSLLNVSINAGCAALPALLNIKHVMTQRKVGDIWKGKDELPIEIDLDTDHRYHSMFACPILRQQSSDSNPPMRLICGHIISKDALQKLGTTNKLKCPYCPMEQSSSEAKHICF</sequence>
<keyword evidence="10" id="KW-1185">Reference proteome</keyword>
<dbReference type="InterPro" id="IPR013144">
    <property type="entry name" value="CRA_dom"/>
</dbReference>
<dbReference type="SMART" id="SM00667">
    <property type="entry name" value="LisH"/>
    <property type="match status" value="1"/>
</dbReference>
<evidence type="ECO:0000256" key="7">
    <source>
        <dbReference type="SAM" id="Coils"/>
    </source>
</evidence>
<evidence type="ECO:0000313" key="11">
    <source>
        <dbReference type="RefSeq" id="XP_025409745.1"/>
    </source>
</evidence>
<dbReference type="OrthoDB" id="1933281at2759"/>
<dbReference type="PANTHER" id="PTHR12170">
    <property type="entry name" value="MACROPHAGE ERYTHROBLAST ATTACHER-RELATED"/>
    <property type="match status" value="1"/>
</dbReference>
<evidence type="ECO:0000256" key="5">
    <source>
        <dbReference type="ARBA" id="ARBA00022833"/>
    </source>
</evidence>
<name>A0A2S2QTM0_9HEMI</name>
<keyword evidence="2" id="KW-0963">Cytoplasm</keyword>
<evidence type="ECO:0000256" key="1">
    <source>
        <dbReference type="ARBA" id="ARBA00004496"/>
    </source>
</evidence>
<dbReference type="PROSITE" id="PS50896">
    <property type="entry name" value="LISH"/>
    <property type="match status" value="1"/>
</dbReference>
<evidence type="ECO:0000256" key="6">
    <source>
        <dbReference type="PROSITE-ProRule" id="PRU01215"/>
    </source>
</evidence>
<organism evidence="9">
    <name type="scientific">Sipha flava</name>
    <name type="common">yellow sugarcane aphid</name>
    <dbReference type="NCBI Taxonomy" id="143950"/>
    <lineage>
        <taxon>Eukaryota</taxon>
        <taxon>Metazoa</taxon>
        <taxon>Ecdysozoa</taxon>
        <taxon>Arthropoda</taxon>
        <taxon>Hexapoda</taxon>
        <taxon>Insecta</taxon>
        <taxon>Pterygota</taxon>
        <taxon>Neoptera</taxon>
        <taxon>Paraneoptera</taxon>
        <taxon>Hemiptera</taxon>
        <taxon>Sternorrhyncha</taxon>
        <taxon>Aphidomorpha</taxon>
        <taxon>Aphidoidea</taxon>
        <taxon>Aphididae</taxon>
        <taxon>Sipha</taxon>
    </lineage>
</organism>
<dbReference type="PANTHER" id="PTHR12170:SF3">
    <property type="entry name" value="GH10162P"/>
    <property type="match status" value="1"/>
</dbReference>
<dbReference type="InterPro" id="IPR006594">
    <property type="entry name" value="LisH"/>
</dbReference>
<feature type="zinc finger region" description="RING-Gid-type" evidence="6">
    <location>
        <begin position="396"/>
        <end position="437"/>
    </location>
</feature>
<feature type="coiled-coil region" evidence="7">
    <location>
        <begin position="22"/>
        <end position="49"/>
    </location>
</feature>
<dbReference type="Pfam" id="PF10607">
    <property type="entry name" value="CTLH"/>
    <property type="match status" value="1"/>
</dbReference>
<evidence type="ECO:0000313" key="10">
    <source>
        <dbReference type="Proteomes" id="UP000694846"/>
    </source>
</evidence>
<dbReference type="GO" id="GO:0005737">
    <property type="term" value="C:cytoplasm"/>
    <property type="evidence" value="ECO:0007669"/>
    <property type="project" value="UniProtKB-SubCell"/>
</dbReference>
<dbReference type="GO" id="GO:0005634">
    <property type="term" value="C:nucleus"/>
    <property type="evidence" value="ECO:0007669"/>
    <property type="project" value="TreeGrafter"/>
</dbReference>
<reference evidence="9" key="1">
    <citation type="submission" date="2018-04" db="EMBL/GenBank/DDBJ databases">
        <title>Transcriptome assembly of Sipha flava.</title>
        <authorList>
            <person name="Scully E.D."/>
            <person name="Geib S.M."/>
            <person name="Palmer N.A."/>
            <person name="Koch K."/>
            <person name="Bradshaw J."/>
            <person name="Heng-Moss T."/>
            <person name="Sarath G."/>
        </authorList>
    </citation>
    <scope>NUCLEOTIDE SEQUENCE</scope>
</reference>
<keyword evidence="4 6" id="KW-0863">Zinc-finger</keyword>
<feature type="domain" description="RING-Gid-type" evidence="8">
    <location>
        <begin position="396"/>
        <end position="437"/>
    </location>
</feature>
<dbReference type="EMBL" id="GGMS01011878">
    <property type="protein sequence ID" value="MBY81081.1"/>
    <property type="molecule type" value="Transcribed_RNA"/>
</dbReference>
<evidence type="ECO:0000259" key="8">
    <source>
        <dbReference type="PROSITE" id="PS51867"/>
    </source>
</evidence>
<proteinExistence type="predicted"/>
<comment type="subcellular location">
    <subcellularLocation>
        <location evidence="1">Cytoplasm</location>
    </subcellularLocation>
</comment>
<keyword evidence="5" id="KW-0862">Zinc</keyword>
<dbReference type="AlphaFoldDB" id="A0A2S2QTM0"/>
<gene>
    <name evidence="9" type="primary">rmnd5a_1</name>
    <name evidence="11 12" type="synonym">LOC112683065</name>
    <name evidence="9" type="ORF">g.154852</name>
</gene>
<keyword evidence="3" id="KW-0479">Metal-binding</keyword>
<dbReference type="GO" id="GO:0061630">
    <property type="term" value="F:ubiquitin protein ligase activity"/>
    <property type="evidence" value="ECO:0007669"/>
    <property type="project" value="InterPro"/>
</dbReference>
<dbReference type="Pfam" id="PF13445">
    <property type="entry name" value="zf-RING_UBOX"/>
    <property type="match status" value="1"/>
</dbReference>
<dbReference type="FunFam" id="3.30.40.10:FF:000143">
    <property type="entry name" value="Regulator of gluconeogenesis Rmd5"/>
    <property type="match status" value="1"/>
</dbReference>
<dbReference type="GO" id="GO:0043161">
    <property type="term" value="P:proteasome-mediated ubiquitin-dependent protein catabolic process"/>
    <property type="evidence" value="ECO:0007669"/>
    <property type="project" value="InterPro"/>
</dbReference>
<evidence type="ECO:0000256" key="3">
    <source>
        <dbReference type="ARBA" id="ARBA00022723"/>
    </source>
</evidence>
<dbReference type="GO" id="GO:0008270">
    <property type="term" value="F:zinc ion binding"/>
    <property type="evidence" value="ECO:0007669"/>
    <property type="project" value="UniProtKB-KW"/>
</dbReference>
<dbReference type="InterPro" id="IPR044063">
    <property type="entry name" value="ZF_RING_GID"/>
</dbReference>
<dbReference type="PROSITE" id="PS51867">
    <property type="entry name" value="ZF_RING_GID"/>
    <property type="match status" value="1"/>
</dbReference>
<evidence type="ECO:0000256" key="2">
    <source>
        <dbReference type="ARBA" id="ARBA00022490"/>
    </source>
</evidence>
<dbReference type="Proteomes" id="UP000694846">
    <property type="component" value="Unplaced"/>
</dbReference>
<dbReference type="SMART" id="SM00757">
    <property type="entry name" value="CRA"/>
    <property type="match status" value="1"/>
</dbReference>
<dbReference type="InterPro" id="IPR045098">
    <property type="entry name" value="Fyv10_fam"/>
</dbReference>